<dbReference type="PANTHER" id="PTHR13273">
    <property type="entry name" value="ANAMORSIN"/>
    <property type="match status" value="1"/>
</dbReference>
<evidence type="ECO:0000259" key="11">
    <source>
        <dbReference type="Pfam" id="PF05093"/>
    </source>
</evidence>
<evidence type="ECO:0000313" key="13">
    <source>
        <dbReference type="EMBL" id="KAH3659662.1"/>
    </source>
</evidence>
<dbReference type="Gene3D" id="3.40.50.11000">
    <property type="entry name" value="Fe-S cluster assembly protein Dre2, N-terminal domain"/>
    <property type="match status" value="1"/>
</dbReference>
<feature type="short sequence motif" description="Cx2C motif 1" evidence="9">
    <location>
        <begin position="310"/>
        <end position="313"/>
    </location>
</feature>
<evidence type="ECO:0000256" key="8">
    <source>
        <dbReference type="ARBA" id="ARBA00023128"/>
    </source>
</evidence>
<comment type="subcellular location">
    <subcellularLocation>
        <location evidence="9">Cytoplasm</location>
    </subcellularLocation>
    <subcellularLocation>
        <location evidence="9">Mitochondrion intermembrane space</location>
    </subcellularLocation>
</comment>
<dbReference type="AlphaFoldDB" id="A0A9P8NUM0"/>
<evidence type="ECO:0000256" key="5">
    <source>
        <dbReference type="ARBA" id="ARBA00022723"/>
    </source>
</evidence>
<dbReference type="GO" id="GO:0016226">
    <property type="term" value="P:iron-sulfur cluster assembly"/>
    <property type="evidence" value="ECO:0007669"/>
    <property type="project" value="UniProtKB-UniRule"/>
</dbReference>
<evidence type="ECO:0000256" key="6">
    <source>
        <dbReference type="ARBA" id="ARBA00023004"/>
    </source>
</evidence>
<comment type="caution">
    <text evidence="13">The sequence shown here is derived from an EMBL/GenBank/DDBJ whole genome shotgun (WGS) entry which is preliminary data.</text>
</comment>
<evidence type="ECO:0000259" key="12">
    <source>
        <dbReference type="Pfam" id="PF16803"/>
    </source>
</evidence>
<keyword evidence="3 9" id="KW-0004">4Fe-4S</keyword>
<keyword evidence="5 9" id="KW-0479">Metal-binding</keyword>
<evidence type="ECO:0000313" key="14">
    <source>
        <dbReference type="Proteomes" id="UP000788993"/>
    </source>
</evidence>
<evidence type="ECO:0000256" key="7">
    <source>
        <dbReference type="ARBA" id="ARBA00023014"/>
    </source>
</evidence>
<feature type="compositionally biased region" description="Acidic residues" evidence="10">
    <location>
        <begin position="159"/>
        <end position="168"/>
    </location>
</feature>
<comment type="domain">
    <text evidence="9">The N-terminal domain has structural similarity with S-adenosyl-L-methionine-dependent methyltransferases, but does not bind S-adenosyl-L-methionine. It is required for correct assembly of the 2 Fe-S clusters.</text>
</comment>
<reference evidence="13" key="1">
    <citation type="journal article" date="2021" name="Open Biol.">
        <title>Shared evolutionary footprints suggest mitochondrial oxidative damage underlies multiple complex I losses in fungi.</title>
        <authorList>
            <person name="Schikora-Tamarit M.A."/>
            <person name="Marcet-Houben M."/>
            <person name="Nosek J."/>
            <person name="Gabaldon T."/>
        </authorList>
    </citation>
    <scope>NUCLEOTIDE SEQUENCE</scope>
    <source>
        <strain evidence="13">NCAIM Y.01608</strain>
    </source>
</reference>
<feature type="binding site" evidence="9">
    <location>
        <position position="219"/>
    </location>
    <ligand>
        <name>[2Fe-2S] cluster</name>
        <dbReference type="ChEBI" id="CHEBI:190135"/>
    </ligand>
</feature>
<reference evidence="13" key="2">
    <citation type="submission" date="2021-01" db="EMBL/GenBank/DDBJ databases">
        <authorList>
            <person name="Schikora-Tamarit M.A."/>
        </authorList>
    </citation>
    <scope>NUCLEOTIDE SEQUENCE</scope>
    <source>
        <strain evidence="13">NCAIM Y.01608</strain>
    </source>
</reference>
<dbReference type="EMBL" id="JAEUBD010001504">
    <property type="protein sequence ID" value="KAH3659662.1"/>
    <property type="molecule type" value="Genomic_DNA"/>
</dbReference>
<evidence type="ECO:0000256" key="3">
    <source>
        <dbReference type="ARBA" id="ARBA00022485"/>
    </source>
</evidence>
<comment type="cofactor">
    <cofactor evidence="9">
        <name>[2Fe-2S] cluster</name>
        <dbReference type="ChEBI" id="CHEBI:190135"/>
    </cofactor>
</comment>
<protein>
    <recommendedName>
        <fullName evidence="15">Fe-S cluster assembly protein DRE2</fullName>
    </recommendedName>
</protein>
<dbReference type="GO" id="GO:0005758">
    <property type="term" value="C:mitochondrial intermembrane space"/>
    <property type="evidence" value="ECO:0007669"/>
    <property type="project" value="UniProtKB-SubCell"/>
</dbReference>
<feature type="binding site" evidence="9">
    <location>
        <position position="321"/>
    </location>
    <ligand>
        <name>[4Fe-4S] cluster</name>
        <dbReference type="ChEBI" id="CHEBI:49883"/>
    </ligand>
</feature>
<dbReference type="InterPro" id="IPR031838">
    <property type="entry name" value="Dre2_N"/>
</dbReference>
<dbReference type="GO" id="GO:0051539">
    <property type="term" value="F:4 iron, 4 sulfur cluster binding"/>
    <property type="evidence" value="ECO:0007669"/>
    <property type="project" value="UniProtKB-KW"/>
</dbReference>
<name>A0A9P8NUM0_9ASCO</name>
<evidence type="ECO:0000256" key="10">
    <source>
        <dbReference type="SAM" id="MobiDB-lite"/>
    </source>
</evidence>
<dbReference type="PANTHER" id="PTHR13273:SF14">
    <property type="entry name" value="ANAMORSIN"/>
    <property type="match status" value="1"/>
</dbReference>
<feature type="region of interest" description="Fe-S binding site B" evidence="9">
    <location>
        <begin position="310"/>
        <end position="324"/>
    </location>
</feature>
<dbReference type="Pfam" id="PF05093">
    <property type="entry name" value="CIAPIN1"/>
    <property type="match status" value="1"/>
</dbReference>
<evidence type="ECO:0000256" key="2">
    <source>
        <dbReference type="ARBA" id="ARBA00008169"/>
    </source>
</evidence>
<feature type="region of interest" description="Fe-S binding site A" evidence="9">
    <location>
        <begin position="219"/>
        <end position="235"/>
    </location>
</feature>
<comment type="domain">
    <text evidence="9">The twin Cx2C motifs are involved in the recognition by the mitochondrial MIA40-ERV1 disulfide relay system. The formation of 2 disulfide bonds in the Cx2C motifs through dithiol/disulfide exchange reactions effectively traps the protein in the mitochondrial intermembrane space.</text>
</comment>
<comment type="domain">
    <text evidence="9">The C-terminal domain binds 2 Fe-S clusters but is otherwise mostly in an intrinsically disordered conformation.</text>
</comment>
<dbReference type="GO" id="GO:0009055">
    <property type="term" value="F:electron transfer activity"/>
    <property type="evidence" value="ECO:0007669"/>
    <property type="project" value="UniProtKB-UniRule"/>
</dbReference>
<feature type="short sequence motif" description="Cx2C motif 2" evidence="9">
    <location>
        <begin position="321"/>
        <end position="324"/>
    </location>
</feature>
<dbReference type="InterPro" id="IPR007785">
    <property type="entry name" value="Anamorsin"/>
</dbReference>
<feature type="binding site" evidence="9">
    <location>
        <position position="324"/>
    </location>
    <ligand>
        <name>[4Fe-4S] cluster</name>
        <dbReference type="ChEBI" id="CHEBI:49883"/>
    </ligand>
</feature>
<organism evidence="13 14">
    <name type="scientific">Ogataea polymorpha</name>
    <dbReference type="NCBI Taxonomy" id="460523"/>
    <lineage>
        <taxon>Eukaryota</taxon>
        <taxon>Fungi</taxon>
        <taxon>Dikarya</taxon>
        <taxon>Ascomycota</taxon>
        <taxon>Saccharomycotina</taxon>
        <taxon>Pichiomycetes</taxon>
        <taxon>Pichiales</taxon>
        <taxon>Pichiaceae</taxon>
        <taxon>Ogataea</taxon>
    </lineage>
</organism>
<sequence>MPSILLLIHPTVVTEPEQVEQTKRHLIASNPDADLVQHVVDRVALGQQTLEANTYKLIHYLAPEEAKRNKFTSSLIAQLYDSLIPGGQFTGLIPVDCALEAIMAGFVIADDEKSWQKPQSTKPVPVAVPLKSRDRNKSPTRRLPLFKKLASPPTLTDSSEFDEDDSDGVDQSRLKETKLVFFEDSESETEVGDLYIDENELLKSADLGLSENLVAPVQCTTTGKKRRKACKDCTCGLREKEEEEERKQRSVQDSILSKMARSATEEAIQIEKRLQAKRDEARRQLGEKIKFSDTDMTEVDFTIEGKTGGCNSCALGDAFRCDGCPFLGLPAFKPGQVVTLDSFGEDI</sequence>
<feature type="domain" description="Fe-S cluster assembly protein Dre2 N-terminal" evidence="12">
    <location>
        <begin position="3"/>
        <end position="131"/>
    </location>
</feature>
<keyword evidence="6 9" id="KW-0408">Iron</keyword>
<accession>A0A9P8NUM0</accession>
<keyword evidence="7 9" id="KW-0411">Iron-sulfur</keyword>
<feature type="binding site" evidence="9">
    <location>
        <position position="233"/>
    </location>
    <ligand>
        <name>[2Fe-2S] cluster</name>
        <dbReference type="ChEBI" id="CHEBI:190135"/>
    </ligand>
</feature>
<feature type="domain" description="Anamorsin C-terminal" evidence="11">
    <location>
        <begin position="214"/>
        <end position="340"/>
    </location>
</feature>
<dbReference type="Proteomes" id="UP000788993">
    <property type="component" value="Unassembled WGS sequence"/>
</dbReference>
<feature type="binding site" evidence="9">
    <location>
        <position position="235"/>
    </location>
    <ligand>
        <name>[2Fe-2S] cluster</name>
        <dbReference type="ChEBI" id="CHEBI:190135"/>
    </ligand>
</feature>
<dbReference type="GO" id="GO:0046872">
    <property type="term" value="F:metal ion binding"/>
    <property type="evidence" value="ECO:0007669"/>
    <property type="project" value="UniProtKB-KW"/>
</dbReference>
<feature type="region of interest" description="Disordered" evidence="10">
    <location>
        <begin position="114"/>
        <end position="170"/>
    </location>
</feature>
<evidence type="ECO:0008006" key="15">
    <source>
        <dbReference type="Google" id="ProtNLM"/>
    </source>
</evidence>
<feature type="binding site" evidence="9">
    <location>
        <position position="313"/>
    </location>
    <ligand>
        <name>[4Fe-4S] cluster</name>
        <dbReference type="ChEBI" id="CHEBI:49883"/>
    </ligand>
</feature>
<dbReference type="HAMAP" id="MF_03115">
    <property type="entry name" value="Anamorsin"/>
    <property type="match status" value="1"/>
</dbReference>
<dbReference type="GO" id="GO:0051537">
    <property type="term" value="F:2 iron, 2 sulfur cluster binding"/>
    <property type="evidence" value="ECO:0007669"/>
    <property type="project" value="UniProtKB-UniRule"/>
</dbReference>
<evidence type="ECO:0000256" key="1">
    <source>
        <dbReference type="ARBA" id="ARBA00001966"/>
    </source>
</evidence>
<keyword evidence="8 9" id="KW-0496">Mitochondrion</keyword>
<comment type="similarity">
    <text evidence="2 9">Belongs to the anamorsin family.</text>
</comment>
<keyword evidence="9" id="KW-0001">2Fe-2S</keyword>
<dbReference type="Pfam" id="PF16803">
    <property type="entry name" value="DRE2_N"/>
    <property type="match status" value="1"/>
</dbReference>
<gene>
    <name evidence="13" type="ORF">OGATHE_005707</name>
</gene>
<keyword evidence="4 9" id="KW-0963">Cytoplasm</keyword>
<comment type="cofactor">
    <cofactor evidence="1 9">
        <name>[4Fe-4S] cluster</name>
        <dbReference type="ChEBI" id="CHEBI:49883"/>
    </cofactor>
</comment>
<feature type="binding site" evidence="9">
    <location>
        <position position="230"/>
    </location>
    <ligand>
        <name>[2Fe-2S] cluster</name>
        <dbReference type="ChEBI" id="CHEBI:190135"/>
    </ligand>
</feature>
<feature type="binding site" evidence="9">
    <location>
        <position position="310"/>
    </location>
    <ligand>
        <name>[4Fe-4S] cluster</name>
        <dbReference type="ChEBI" id="CHEBI:49883"/>
    </ligand>
</feature>
<comment type="caution">
    <text evidence="9">Lacks conserved residue(s) required for the propagation of feature annotation.</text>
</comment>
<evidence type="ECO:0000256" key="4">
    <source>
        <dbReference type="ARBA" id="ARBA00022490"/>
    </source>
</evidence>
<keyword evidence="14" id="KW-1185">Reference proteome</keyword>
<evidence type="ECO:0000256" key="9">
    <source>
        <dbReference type="HAMAP-Rule" id="MF_03115"/>
    </source>
</evidence>
<dbReference type="InterPro" id="IPR046408">
    <property type="entry name" value="CIAPIN1"/>
</dbReference>
<proteinExistence type="inferred from homology"/>